<name>A0A081CDY7_PSEA2</name>
<dbReference type="CDD" id="cd06464">
    <property type="entry name" value="ACD_sHsps-like"/>
    <property type="match status" value="1"/>
</dbReference>
<feature type="compositionally biased region" description="Basic and acidic residues" evidence="2">
    <location>
        <begin position="644"/>
        <end position="663"/>
    </location>
</feature>
<feature type="region of interest" description="Disordered" evidence="2">
    <location>
        <begin position="472"/>
        <end position="498"/>
    </location>
</feature>
<feature type="region of interest" description="Disordered" evidence="2">
    <location>
        <begin position="563"/>
        <end position="615"/>
    </location>
</feature>
<dbReference type="PROSITE" id="PS01031">
    <property type="entry name" value="SHSP"/>
    <property type="match status" value="1"/>
</dbReference>
<feature type="region of interest" description="Disordered" evidence="2">
    <location>
        <begin position="436"/>
        <end position="458"/>
    </location>
</feature>
<dbReference type="Gene3D" id="2.60.40.790">
    <property type="match status" value="1"/>
</dbReference>
<keyword evidence="5" id="KW-1185">Reference proteome</keyword>
<gene>
    <name evidence="4" type="ORF">PAN0_007d3099</name>
</gene>
<feature type="compositionally biased region" description="Low complexity" evidence="2">
    <location>
        <begin position="884"/>
        <end position="897"/>
    </location>
</feature>
<evidence type="ECO:0000259" key="3">
    <source>
        <dbReference type="PROSITE" id="PS01031"/>
    </source>
</evidence>
<feature type="region of interest" description="Disordered" evidence="2">
    <location>
        <begin position="629"/>
        <end position="674"/>
    </location>
</feature>
<feature type="compositionally biased region" description="Polar residues" evidence="2">
    <location>
        <begin position="942"/>
        <end position="959"/>
    </location>
</feature>
<dbReference type="SUPFAM" id="SSF49764">
    <property type="entry name" value="HSP20-like chaperones"/>
    <property type="match status" value="1"/>
</dbReference>
<evidence type="ECO:0000313" key="4">
    <source>
        <dbReference type="EMBL" id="GAK64883.1"/>
    </source>
</evidence>
<dbReference type="GeneID" id="26304058"/>
<dbReference type="InterPro" id="IPR008978">
    <property type="entry name" value="HSP20-like_chaperone"/>
</dbReference>
<feature type="region of interest" description="Disordered" evidence="2">
    <location>
        <begin position="884"/>
        <end position="973"/>
    </location>
</feature>
<feature type="compositionally biased region" description="Polar residues" evidence="2">
    <location>
        <begin position="484"/>
        <end position="493"/>
    </location>
</feature>
<feature type="compositionally biased region" description="Polar residues" evidence="2">
    <location>
        <begin position="629"/>
        <end position="643"/>
    </location>
</feature>
<dbReference type="RefSeq" id="XP_014656670.1">
    <property type="nucleotide sequence ID" value="XM_014801184.1"/>
</dbReference>
<feature type="region of interest" description="Disordered" evidence="2">
    <location>
        <begin position="209"/>
        <end position="299"/>
    </location>
</feature>
<comment type="similarity">
    <text evidence="1">Belongs to the small heat shock protein (HSP20) family.</text>
</comment>
<proteinExistence type="inferred from homology"/>
<dbReference type="InterPro" id="IPR002068">
    <property type="entry name" value="A-crystallin/Hsp20_dom"/>
</dbReference>
<evidence type="ECO:0000313" key="5">
    <source>
        <dbReference type="Proteomes" id="UP000053758"/>
    </source>
</evidence>
<feature type="compositionally biased region" description="Polar residues" evidence="2">
    <location>
        <begin position="270"/>
        <end position="292"/>
    </location>
</feature>
<dbReference type="Proteomes" id="UP000053758">
    <property type="component" value="Unassembled WGS sequence"/>
</dbReference>
<reference evidence="5" key="1">
    <citation type="journal article" date="2014" name="Genome Announc.">
        <title>Draft Genome Sequence of the Yeast Pseudozyma antarctica Type Strain JCM10317, a Producer of the Glycolipid Biosurfactants, Mannosylerythritol Lipids.</title>
        <authorList>
            <person name="Saika A."/>
            <person name="Koike H."/>
            <person name="Hori T."/>
            <person name="Fukuoka T."/>
            <person name="Sato S."/>
            <person name="Habe H."/>
            <person name="Kitamoto D."/>
            <person name="Morita T."/>
        </authorList>
    </citation>
    <scope>NUCLEOTIDE SEQUENCE [LARGE SCALE GENOMIC DNA]</scope>
    <source>
        <strain evidence="5">JCM 10317</strain>
    </source>
</reference>
<feature type="compositionally biased region" description="Low complexity" evidence="2">
    <location>
        <begin position="235"/>
        <end position="244"/>
    </location>
</feature>
<feature type="region of interest" description="Disordered" evidence="2">
    <location>
        <begin position="751"/>
        <end position="872"/>
    </location>
</feature>
<feature type="compositionally biased region" description="Low complexity" evidence="2">
    <location>
        <begin position="566"/>
        <end position="581"/>
    </location>
</feature>
<accession>A0A081CDY7</accession>
<protein>
    <recommendedName>
        <fullName evidence="3">SHSP domain-containing protein</fullName>
    </recommendedName>
</protein>
<dbReference type="AlphaFoldDB" id="A0A081CDY7"/>
<sequence>MASLRLPNCRLCFGLSAGPVMRSCPSTRLPVCPSASLPVCPSASRCPANPRHSSWPVQRPPLVIGLVALVALVALASHHLSIPPIAIRLGPHDTQHQHSIHRIRTPTPSTHQLFQITSTLHRLANTHPAYIAPSLHRHIVRRAHLIQQPKLQRSLNVHCLSASTSSASSTTRRHPAMQPRVTPPPPLAAPVSAAFLGVLATTHFDPYSMPTSTSSSQDSHPSIPDSLPSLDGHDSVASSASSHSFHWHNPPDHRSTALAAEPSHSKRMDSSVSIPNTPGPQRSTTIKASNKPASSASTRTAAFASTMAPLHTMLDPNTSAASDRVIASSASPPVLHSLVFADRKPESSSSAKSLAPSGVARDTYLALDEAAPRLSMSSTGSGSTCELATPENLHQSWPYDDMEGSALAALRASASLDPSQTAKTVTEQLRAIDLHATSPIDETPPATGQSNVSGLAPQRPARLQRLSSVATNATATNSTHSDESPQTATQSPRNADAHDLTSFHAPSAAYTSAYGLDRTNRAASSSSSSPSLDIDILNRASMTSPDSWRSLLPEHDPYFASEGQLRASQPQRSASPQSLRPFSATADPDPYVMAKTSPRAPVYDRMSNSSLDTTRTSFSSAISGYSTMSMSGASKPSLQSQDSARSDSWRSLLPDDDRYHTSRDAAGAHCGGLDASPNLASPSLSDHLDSPVSFDGHNHRSAFFALDARPGSACVPGDMDSATRRHASFSQVEPNNSQQYAATRVMLAAMQNASTRPRTQASSSSEKLPAVRASSLLQPRGGDAMEAPSMTPALSSSNTDDTSERDSWPTSRSSGGRDGLARASPVSSGPLTPEAGETLEPPSSLAAVLSQEAGGVARDDSPAHVTETSESFVRATQDGLLATTTTTTTKTTMSTTTQFLADAQPASKARSEAGGPDYAAPGYTEHLGDGGEDDNVDGPPHLQSQPMKARTSSCSVSTPISPPSLPFLERRPAPPETDLVIETERSRYTLVTRLPGFSLDCITLATKQHKHHRTLHIVADKWDTEGGGHFERRITFPDRECDLKNVKAEFDGTTLRVYVPRKSAVNRFSSASSATF</sequence>
<feature type="region of interest" description="Disordered" evidence="2">
    <location>
        <begin position="162"/>
        <end position="184"/>
    </location>
</feature>
<evidence type="ECO:0000256" key="2">
    <source>
        <dbReference type="SAM" id="MobiDB-lite"/>
    </source>
</evidence>
<dbReference type="EMBL" id="DF830074">
    <property type="protein sequence ID" value="GAK64883.1"/>
    <property type="molecule type" value="Genomic_DNA"/>
</dbReference>
<feature type="compositionally biased region" description="Low complexity" evidence="2">
    <location>
        <begin position="209"/>
        <end position="226"/>
    </location>
</feature>
<feature type="compositionally biased region" description="Polar residues" evidence="2">
    <location>
        <begin position="751"/>
        <end position="766"/>
    </location>
</feature>
<organism evidence="4 5">
    <name type="scientific">Pseudozyma antarctica</name>
    <name type="common">Yeast</name>
    <name type="synonym">Candida antarctica</name>
    <dbReference type="NCBI Taxonomy" id="84753"/>
    <lineage>
        <taxon>Eukaryota</taxon>
        <taxon>Fungi</taxon>
        <taxon>Dikarya</taxon>
        <taxon>Basidiomycota</taxon>
        <taxon>Ustilaginomycotina</taxon>
        <taxon>Ustilaginomycetes</taxon>
        <taxon>Ustilaginales</taxon>
        <taxon>Ustilaginaceae</taxon>
        <taxon>Moesziomyces</taxon>
    </lineage>
</organism>
<feature type="compositionally biased region" description="Polar residues" evidence="2">
    <location>
        <begin position="606"/>
        <end position="615"/>
    </location>
</feature>
<evidence type="ECO:0000256" key="1">
    <source>
        <dbReference type="PROSITE-ProRule" id="PRU00285"/>
    </source>
</evidence>
<dbReference type="HOGENOM" id="CLU_319132_0_0_1"/>
<feature type="domain" description="SHSP" evidence="3">
    <location>
        <begin position="970"/>
        <end position="1076"/>
    </location>
</feature>